<protein>
    <submittedName>
        <fullName evidence="1">Uncharacterized protein</fullName>
    </submittedName>
</protein>
<organism evidence="1 2">
    <name type="scientific">Kosakonia arachidis</name>
    <dbReference type="NCBI Taxonomy" id="551989"/>
    <lineage>
        <taxon>Bacteria</taxon>
        <taxon>Pseudomonadati</taxon>
        <taxon>Pseudomonadota</taxon>
        <taxon>Gammaproteobacteria</taxon>
        <taxon>Enterobacterales</taxon>
        <taxon>Enterobacteriaceae</taxon>
        <taxon>Kosakonia</taxon>
    </lineage>
</organism>
<keyword evidence="2" id="KW-1185">Reference proteome</keyword>
<evidence type="ECO:0000313" key="2">
    <source>
        <dbReference type="Proteomes" id="UP000199187"/>
    </source>
</evidence>
<sequence length="177" mass="18655">MCNVSPEGTAKLRYADNWYPQSIDLDLDVWVQVSNISTIFLTATATSNTPPTITCDYQANGVTKRVWDITLKPSCTSTVNDSAMGNLNPGTSDHHIGVSGTSNGTVRFTSPDMDSSGVLHLGGSADVLVQPDANHISTSPVSWTTPSDSTLNTHVTVNTKAKAGPLSSVLTATLTCQ</sequence>
<dbReference type="Proteomes" id="UP000199187">
    <property type="component" value="Unassembled WGS sequence"/>
</dbReference>
<dbReference type="AlphaFoldDB" id="A0A1I7E813"/>
<reference evidence="2" key="1">
    <citation type="submission" date="2016-10" db="EMBL/GenBank/DDBJ databases">
        <authorList>
            <person name="Varghese N."/>
            <person name="Submissions S."/>
        </authorList>
    </citation>
    <scope>NUCLEOTIDE SEQUENCE [LARGE SCALE GENOMIC DNA]</scope>
    <source>
        <strain evidence="2">Ah-143</strain>
    </source>
</reference>
<name>A0A1I7E813_9ENTR</name>
<accession>A0A1I7E813</accession>
<dbReference type="EMBL" id="FPAU01000012">
    <property type="protein sequence ID" value="SFU20106.1"/>
    <property type="molecule type" value="Genomic_DNA"/>
</dbReference>
<evidence type="ECO:0000313" key="1">
    <source>
        <dbReference type="EMBL" id="SFU20106.1"/>
    </source>
</evidence>
<gene>
    <name evidence="1" type="ORF">SAMN05192562_1122</name>
</gene>
<proteinExistence type="predicted"/>